<reference evidence="1 2" key="1">
    <citation type="journal article" date="2018" name="PLoS Genet.">
        <title>Population sequencing reveals clonal diversity and ancestral inbreeding in the grapevine cultivar Chardonnay.</title>
        <authorList>
            <person name="Roach M.J."/>
            <person name="Johnson D.L."/>
            <person name="Bohlmann J."/>
            <person name="van Vuuren H.J."/>
            <person name="Jones S.J."/>
            <person name="Pretorius I.S."/>
            <person name="Schmidt S.A."/>
            <person name="Borneman A.R."/>
        </authorList>
    </citation>
    <scope>NUCLEOTIDE SEQUENCE [LARGE SCALE GENOMIC DNA]</scope>
    <source>
        <strain evidence="2">cv. Chardonnay</strain>
        <tissue evidence="1">Leaf</tissue>
    </source>
</reference>
<organism evidence="1 2">
    <name type="scientific">Vitis vinifera</name>
    <name type="common">Grape</name>
    <dbReference type="NCBI Taxonomy" id="29760"/>
    <lineage>
        <taxon>Eukaryota</taxon>
        <taxon>Viridiplantae</taxon>
        <taxon>Streptophyta</taxon>
        <taxon>Embryophyta</taxon>
        <taxon>Tracheophyta</taxon>
        <taxon>Spermatophyta</taxon>
        <taxon>Magnoliopsida</taxon>
        <taxon>eudicotyledons</taxon>
        <taxon>Gunneridae</taxon>
        <taxon>Pentapetalae</taxon>
        <taxon>rosids</taxon>
        <taxon>Vitales</taxon>
        <taxon>Vitaceae</taxon>
        <taxon>Viteae</taxon>
        <taxon>Vitis</taxon>
    </lineage>
</organism>
<protein>
    <submittedName>
        <fullName evidence="1">Uncharacterized protein</fullName>
    </submittedName>
</protein>
<dbReference type="Proteomes" id="UP000288805">
    <property type="component" value="Unassembled WGS sequence"/>
</dbReference>
<comment type="caution">
    <text evidence="1">The sequence shown here is derived from an EMBL/GenBank/DDBJ whole genome shotgun (WGS) entry which is preliminary data.</text>
</comment>
<accession>A0A438GM64</accession>
<evidence type="ECO:0000313" key="1">
    <source>
        <dbReference type="EMBL" id="RVW73297.1"/>
    </source>
</evidence>
<name>A0A438GM64_VITVI</name>
<proteinExistence type="predicted"/>
<sequence>MILMNYISPDWVQHSFRSWVERCHSADSAESVEILKEFVIYWIVDFGNKREEYAIWLHLP</sequence>
<dbReference type="AlphaFoldDB" id="A0A438GM64"/>
<dbReference type="EMBL" id="QGNW01000395">
    <property type="protein sequence ID" value="RVW73297.1"/>
    <property type="molecule type" value="Genomic_DNA"/>
</dbReference>
<gene>
    <name evidence="1" type="ORF">CK203_050407</name>
</gene>
<evidence type="ECO:0000313" key="2">
    <source>
        <dbReference type="Proteomes" id="UP000288805"/>
    </source>
</evidence>